<dbReference type="Proteomes" id="UP000298416">
    <property type="component" value="Unassembled WGS sequence"/>
</dbReference>
<sequence length="328" mass="34250">MSATSLFLHDVSYLISKIVIAPELISSVSSSIAPRHSSTAEAIENPFGGTAVTGTGHAEAIVCHPSAHNSLSQDKSVSEADDACGSAGAGASDKAYFMHRFMVSPASNHKLRAARLRHHPILFHQFLQFVNCRRLLLLLLLLILPVGTLEILSLEAFFGGERHEGRGEEDKEEDEHEDLLGQEGAVVEDRPRPDDLNADVGDDGEDENGQCGGVDENVWVGHGSEGGDEVGDGGGHEGEASDLGEAVGGCGHVGGEVDGELESDGEKGKEGGVEREEAGGEPELPGAAQASEATATYMPINGIGPSSFSFIQDSSLVDINSDVKSSGV</sequence>
<organism evidence="3">
    <name type="scientific">Salvia splendens</name>
    <name type="common">Scarlet sage</name>
    <dbReference type="NCBI Taxonomy" id="180675"/>
    <lineage>
        <taxon>Eukaryota</taxon>
        <taxon>Viridiplantae</taxon>
        <taxon>Streptophyta</taxon>
        <taxon>Embryophyta</taxon>
        <taxon>Tracheophyta</taxon>
        <taxon>Spermatophyta</taxon>
        <taxon>Magnoliopsida</taxon>
        <taxon>eudicotyledons</taxon>
        <taxon>Gunneridae</taxon>
        <taxon>Pentapetalae</taxon>
        <taxon>asterids</taxon>
        <taxon>lamiids</taxon>
        <taxon>Lamiales</taxon>
        <taxon>Lamiaceae</taxon>
        <taxon>Nepetoideae</taxon>
        <taxon>Mentheae</taxon>
        <taxon>Salviinae</taxon>
        <taxon>Salvia</taxon>
        <taxon>Salvia subgen. Calosphace</taxon>
        <taxon>core Calosphace</taxon>
    </lineage>
</organism>
<dbReference type="AlphaFoldDB" id="A0A8X8ZIG9"/>
<feature type="transmembrane region" description="Helical" evidence="2">
    <location>
        <begin position="135"/>
        <end position="158"/>
    </location>
</feature>
<dbReference type="EMBL" id="PNBA02000012">
    <property type="protein sequence ID" value="KAG6405986.1"/>
    <property type="molecule type" value="Genomic_DNA"/>
</dbReference>
<feature type="compositionally biased region" description="Gly residues" evidence="1">
    <location>
        <begin position="246"/>
        <end position="256"/>
    </location>
</feature>
<feature type="region of interest" description="Disordered" evidence="1">
    <location>
        <begin position="163"/>
        <end position="292"/>
    </location>
</feature>
<evidence type="ECO:0000313" key="3">
    <source>
        <dbReference type="EMBL" id="KAG6405986.1"/>
    </source>
</evidence>
<name>A0A8X8ZIG9_SALSN</name>
<feature type="compositionally biased region" description="Basic and acidic residues" evidence="1">
    <location>
        <begin position="264"/>
        <end position="278"/>
    </location>
</feature>
<evidence type="ECO:0000256" key="2">
    <source>
        <dbReference type="SAM" id="Phobius"/>
    </source>
</evidence>
<evidence type="ECO:0000256" key="1">
    <source>
        <dbReference type="SAM" id="MobiDB-lite"/>
    </source>
</evidence>
<keyword evidence="4" id="KW-1185">Reference proteome</keyword>
<proteinExistence type="predicted"/>
<reference evidence="3" key="2">
    <citation type="submission" date="2020-08" db="EMBL/GenBank/DDBJ databases">
        <title>Plant Genome Project.</title>
        <authorList>
            <person name="Zhang R.-G."/>
        </authorList>
    </citation>
    <scope>NUCLEOTIDE SEQUENCE</scope>
    <source>
        <strain evidence="3">Huo1</strain>
        <tissue evidence="3">Leaf</tissue>
    </source>
</reference>
<comment type="caution">
    <text evidence="3">The sequence shown here is derived from an EMBL/GenBank/DDBJ whole genome shotgun (WGS) entry which is preliminary data.</text>
</comment>
<evidence type="ECO:0000313" key="4">
    <source>
        <dbReference type="Proteomes" id="UP000298416"/>
    </source>
</evidence>
<keyword evidence="2" id="KW-1133">Transmembrane helix</keyword>
<reference evidence="3" key="1">
    <citation type="submission" date="2018-01" db="EMBL/GenBank/DDBJ databases">
        <authorList>
            <person name="Mao J.F."/>
        </authorList>
    </citation>
    <scope>NUCLEOTIDE SEQUENCE</scope>
    <source>
        <strain evidence="3">Huo1</strain>
        <tissue evidence="3">Leaf</tissue>
    </source>
</reference>
<protein>
    <submittedName>
        <fullName evidence="3">Uncharacterized protein</fullName>
    </submittedName>
</protein>
<accession>A0A8X8ZIG9</accession>
<keyword evidence="2" id="KW-0812">Transmembrane</keyword>
<keyword evidence="2" id="KW-0472">Membrane</keyword>
<gene>
    <name evidence="3" type="ORF">SASPL_133582</name>
</gene>
<feature type="compositionally biased region" description="Acidic residues" evidence="1">
    <location>
        <begin position="196"/>
        <end position="208"/>
    </location>
</feature>